<dbReference type="InterPro" id="IPR051532">
    <property type="entry name" value="Ester_Hydrolysis_Enzymes"/>
</dbReference>
<dbReference type="PANTHER" id="PTHR30383:SF5">
    <property type="entry name" value="SGNH HYDROLASE-TYPE ESTERASE DOMAIN-CONTAINING PROTEIN"/>
    <property type="match status" value="1"/>
</dbReference>
<protein>
    <submittedName>
        <fullName evidence="2">Lysophospholipase L1</fullName>
    </submittedName>
</protein>
<dbReference type="Gene3D" id="3.40.50.1110">
    <property type="entry name" value="SGNH hydrolase"/>
    <property type="match status" value="1"/>
</dbReference>
<organism evidence="2 3">
    <name type="scientific">Pasteurella testudinis DSM 23072</name>
    <dbReference type="NCBI Taxonomy" id="1122938"/>
    <lineage>
        <taxon>Bacteria</taxon>
        <taxon>Pseudomonadati</taxon>
        <taxon>Pseudomonadota</taxon>
        <taxon>Gammaproteobacteria</taxon>
        <taxon>Pasteurellales</taxon>
        <taxon>Pasteurellaceae</taxon>
        <taxon>Pasteurella</taxon>
    </lineage>
</organism>
<dbReference type="AlphaFoldDB" id="A0A1W1UAQ7"/>
<name>A0A1W1UAQ7_9PAST</name>
<proteinExistence type="predicted"/>
<evidence type="ECO:0000313" key="3">
    <source>
        <dbReference type="Proteomes" id="UP000192408"/>
    </source>
</evidence>
<dbReference type="Proteomes" id="UP000192408">
    <property type="component" value="Unassembled WGS sequence"/>
</dbReference>
<reference evidence="3" key="1">
    <citation type="submission" date="2017-04" db="EMBL/GenBank/DDBJ databases">
        <authorList>
            <person name="Varghese N."/>
            <person name="Submissions S."/>
        </authorList>
    </citation>
    <scope>NUCLEOTIDE SEQUENCE [LARGE SCALE GENOMIC DNA]</scope>
    <source>
        <strain evidence="3">DSM 23072</strain>
    </source>
</reference>
<dbReference type="PANTHER" id="PTHR30383">
    <property type="entry name" value="THIOESTERASE 1/PROTEASE 1/LYSOPHOSPHOLIPASE L1"/>
    <property type="match status" value="1"/>
</dbReference>
<evidence type="ECO:0000259" key="1">
    <source>
        <dbReference type="Pfam" id="PF13472"/>
    </source>
</evidence>
<sequence length="230" mass="26620">MALKEILQFIAENKQQQAEAFLINFSAQRREMMVERYNSLHEFTRPGQIVLLGDSITEEFPIHEMLPELTIYNRGISGNDTYDVLNRLAQHIYPLQPRKLFLLIGVNDLAKYPNDTPLAVSQRVEQIIRNLQTHLPDCELHLSSVLPVNQSQDPKIDQVMLSLSDNRRIIALNHHLRPLAEKCGVVFIDLHPHFVNHENELALAYTREGLHLTLAGYQVFLRELLPYLQR</sequence>
<dbReference type="Pfam" id="PF13472">
    <property type="entry name" value="Lipase_GDSL_2"/>
    <property type="match status" value="1"/>
</dbReference>
<keyword evidence="3" id="KW-1185">Reference proteome</keyword>
<evidence type="ECO:0000313" key="2">
    <source>
        <dbReference type="EMBL" id="SMB78157.1"/>
    </source>
</evidence>
<accession>A0A1W1UAQ7</accession>
<feature type="domain" description="SGNH hydrolase-type esterase" evidence="1">
    <location>
        <begin position="52"/>
        <end position="219"/>
    </location>
</feature>
<dbReference type="STRING" id="1122938.SAMN05660772_00051"/>
<gene>
    <name evidence="2" type="ORF">SAMN05660772_00051</name>
</gene>
<dbReference type="SUPFAM" id="SSF52266">
    <property type="entry name" value="SGNH hydrolase"/>
    <property type="match status" value="1"/>
</dbReference>
<dbReference type="EMBL" id="FWWV01000001">
    <property type="protein sequence ID" value="SMB78157.1"/>
    <property type="molecule type" value="Genomic_DNA"/>
</dbReference>
<dbReference type="GO" id="GO:0004622">
    <property type="term" value="F:phosphatidylcholine lysophospholipase activity"/>
    <property type="evidence" value="ECO:0007669"/>
    <property type="project" value="TreeGrafter"/>
</dbReference>
<dbReference type="RefSeq" id="WP_084255172.1">
    <property type="nucleotide sequence ID" value="NZ_FWWV01000001.1"/>
</dbReference>
<dbReference type="InterPro" id="IPR013830">
    <property type="entry name" value="SGNH_hydro"/>
</dbReference>
<dbReference type="InterPro" id="IPR036514">
    <property type="entry name" value="SGNH_hydro_sf"/>
</dbReference>